<feature type="compositionally biased region" description="Polar residues" evidence="11">
    <location>
        <begin position="1282"/>
        <end position="1298"/>
    </location>
</feature>
<dbReference type="InterPro" id="IPR006411">
    <property type="entry name" value="Fruct_bisP_bact"/>
</dbReference>
<dbReference type="GO" id="GO:0006629">
    <property type="term" value="P:lipid metabolic process"/>
    <property type="evidence" value="ECO:0007669"/>
    <property type="project" value="InterPro"/>
</dbReference>
<evidence type="ECO:0000256" key="4">
    <source>
        <dbReference type="ARBA" id="ARBA00004714"/>
    </source>
</evidence>
<dbReference type="GO" id="GO:0005829">
    <property type="term" value="C:cytosol"/>
    <property type="evidence" value="ECO:0007669"/>
    <property type="project" value="TreeGrafter"/>
</dbReference>
<dbReference type="CDD" id="cd00519">
    <property type="entry name" value="Lipase_3"/>
    <property type="match status" value="1"/>
</dbReference>
<evidence type="ECO:0000256" key="3">
    <source>
        <dbReference type="ARBA" id="ARBA00002181"/>
    </source>
</evidence>
<dbReference type="NCBIfam" id="TIGR00167">
    <property type="entry name" value="cbbA"/>
    <property type="match status" value="1"/>
</dbReference>
<evidence type="ECO:0000313" key="14">
    <source>
        <dbReference type="Proteomes" id="UP000650833"/>
    </source>
</evidence>
<feature type="compositionally biased region" description="Polar residues" evidence="11">
    <location>
        <begin position="1190"/>
        <end position="1200"/>
    </location>
</feature>
<dbReference type="InterPro" id="IPR000771">
    <property type="entry name" value="FBA_II"/>
</dbReference>
<dbReference type="InterPro" id="IPR000008">
    <property type="entry name" value="C2_dom"/>
</dbReference>
<keyword evidence="8" id="KW-0862">Zinc</keyword>
<sequence>MGLLDIVPAGVITGDNVKKLFDYAQEHKFAIPAINCTSTSTVNAALEAAKKNRSPVIIQFSNGGAAFVAGKAIDNKNQEASILGAISGAQYVRSIAKAYGVPVLVHSDHCAKKLLPWFDGMIAADEEYFKAHGEPLFSSHMLDLSEEPMEENIELCLKYLKRMAPMKCLLEMEIGITGGEEDGVDNSDVDNSALYTQPEDIWEIYRRFSEVSPLFSIAAAFGNVHGVYAPGNVKLHPELLGKHQAYVKEQLKGNSDKPVYFVFHGGSGSSVNEIETALKFGVVKMNVDTDTQWAYWKGLRDFYEKNKEYLQSQVGNPEGPEKPNKKFYDPRVFIRAAEVSMVDRIIEAMDNLNNKNVLMEKPNSNSTTTTTQRRLSLPDLQKLKQEWDKREAVQATAQLSPGKLQIDLLNVRSDVTVKRPLMRLRMGSQHYFSSRSKHANGNWNEGFLFTISYHNQLFDTIELDLYDKRNKWRSKAKHIGKAKLKIAKLKDRDDVFITFLPMYEYHVRRYLPAHIQLPHTFLKSHMPDMSKFTQYRYHYKKSAASSEHEQEDDELYLDVPPAYEPHPSHGKHSMTPFIGSIQVRVRYSFQHAPHSESDTLAPFYFNHSNRSMDTFQSYITTSHKSSSQRSSSYSSHSSSTAYSSRNKEYHDAVEPHLALIDDLQNVATPSTPTPNQQQPLLPKSESSVDLMFHQNLDKGYRRHINLEQYKVDFPKMDGENKKKEDISDTASIKSHNFGDKNFAFRWVNESFEEVAISHPSLDRMIGMVVSPQTRILLRAVVKMFNAFGQGFKITILQLVSSLSLLQNFYTDIPRAPPAEKITDLKFLDESYYFLGHAIIAYGWRGISYLGDYAKYLKDVVKTKSNKEAIVRYLKIPQEDLLGYEYGLRKGAVFQPSYFVSYDQAHEAVVMGIRGTWSLYDCITDLVCEYRPWKGGLVHSGILASAQWFFTRIIPQIYLYISEQTQNKTRRISSFIITGHSLGAGAAAVLTMMVVDHIEQLRELSNNPDFKVHCYSYAPVASVSHDLSEKYKDHIDSFVCHDDLVARLSYGTASCAKELIMDSLIAVDGLGGSSKVNSNPATRKECFDIIQTRRKEIYHNKEPRYPLLYVPGRVFQFRRGGPKGSTKLPAQDIKLPGTNPTSASATRPRASSSSTTTIPAEKKKRSTPLSNVVNGLSQSEPVLPHPPVSMDSKSTTSAPTPLDQVTFTLHRSSPMLSEEVLISKTCLEDHMVVTYLTAFQMVRQDCMRQDSFRRKKDNEANIKSTASFSSSSSTLRQSTTVSPSSTKIKLNETSKSSFNRSEEDESLVI</sequence>
<dbReference type="GO" id="GO:0008270">
    <property type="term" value="F:zinc ion binding"/>
    <property type="evidence" value="ECO:0007669"/>
    <property type="project" value="InterPro"/>
</dbReference>
<proteinExistence type="inferred from homology"/>
<keyword evidence="10" id="KW-0456">Lyase</keyword>
<comment type="pathway">
    <text evidence="4">Carbohydrate degradation; glycolysis; D-glyceraldehyde 3-phosphate and glycerone phosphate from D-glucose: step 4/4.</text>
</comment>
<feature type="compositionally biased region" description="Polar residues" evidence="11">
    <location>
        <begin position="1166"/>
        <end position="1179"/>
    </location>
</feature>
<protein>
    <recommendedName>
        <fullName evidence="6">fructose-bisphosphate aldolase</fullName>
        <ecNumber evidence="6">4.1.2.13</ecNumber>
    </recommendedName>
</protein>
<dbReference type="FunFam" id="3.20.20.70:FF:000013">
    <property type="entry name" value="Class II fructose-bisphosphate aldolase"/>
    <property type="match status" value="1"/>
</dbReference>
<evidence type="ECO:0000256" key="1">
    <source>
        <dbReference type="ARBA" id="ARBA00000441"/>
    </source>
</evidence>
<evidence type="ECO:0000313" key="13">
    <source>
        <dbReference type="EMBL" id="KAG2193402.1"/>
    </source>
</evidence>
<evidence type="ECO:0000256" key="5">
    <source>
        <dbReference type="ARBA" id="ARBA00005812"/>
    </source>
</evidence>
<dbReference type="PROSITE" id="PS00806">
    <property type="entry name" value="ALDOLASE_CLASS_II_2"/>
    <property type="match status" value="1"/>
</dbReference>
<comment type="cofactor">
    <cofactor evidence="2">
        <name>Zn(2+)</name>
        <dbReference type="ChEBI" id="CHEBI:29105"/>
    </cofactor>
</comment>
<dbReference type="GO" id="GO:0006094">
    <property type="term" value="P:gluconeogenesis"/>
    <property type="evidence" value="ECO:0007669"/>
    <property type="project" value="TreeGrafter"/>
</dbReference>
<evidence type="ECO:0000259" key="12">
    <source>
        <dbReference type="PROSITE" id="PS50004"/>
    </source>
</evidence>
<dbReference type="SUPFAM" id="SSF51569">
    <property type="entry name" value="Aldolase"/>
    <property type="match status" value="1"/>
</dbReference>
<dbReference type="Gene3D" id="3.40.50.1820">
    <property type="entry name" value="alpha/beta hydrolase"/>
    <property type="match status" value="1"/>
</dbReference>
<feature type="region of interest" description="Disordered" evidence="11">
    <location>
        <begin position="1119"/>
        <end position="1200"/>
    </location>
</feature>
<keyword evidence="9" id="KW-0324">Glycolysis</keyword>
<feature type="compositionally biased region" description="Low complexity" evidence="11">
    <location>
        <begin position="623"/>
        <end position="644"/>
    </location>
</feature>
<dbReference type="Gene3D" id="3.20.20.70">
    <property type="entry name" value="Aldolase class I"/>
    <property type="match status" value="1"/>
</dbReference>
<keyword evidence="14" id="KW-1185">Reference proteome</keyword>
<dbReference type="InterPro" id="IPR035892">
    <property type="entry name" value="C2_domain_sf"/>
</dbReference>
<dbReference type="SUPFAM" id="SSF53474">
    <property type="entry name" value="alpha/beta-Hydrolases"/>
    <property type="match status" value="1"/>
</dbReference>
<dbReference type="Proteomes" id="UP000650833">
    <property type="component" value="Unassembled WGS sequence"/>
</dbReference>
<dbReference type="UniPathway" id="UPA00109">
    <property type="reaction ID" value="UER00183"/>
</dbReference>
<feature type="region of interest" description="Disordered" evidence="11">
    <location>
        <begin position="1264"/>
        <end position="1308"/>
    </location>
</feature>
<comment type="function">
    <text evidence="3">Catalyzes the aldol condensation of dihydroxyacetone phosphate (DHAP or glycerone-phosphate) with glyceraldehyde 3-phosphate (G3P) to form fructose 1,6-bisphosphate (FBP) in gluconeogenesis and the reverse reaction in glycolysis.</text>
</comment>
<comment type="catalytic activity">
    <reaction evidence="1">
        <text>beta-D-fructose 1,6-bisphosphate = D-glyceraldehyde 3-phosphate + dihydroxyacetone phosphate</text>
        <dbReference type="Rhea" id="RHEA:14729"/>
        <dbReference type="ChEBI" id="CHEBI:32966"/>
        <dbReference type="ChEBI" id="CHEBI:57642"/>
        <dbReference type="ChEBI" id="CHEBI:59776"/>
        <dbReference type="EC" id="4.1.2.13"/>
    </reaction>
</comment>
<dbReference type="NCBIfam" id="TIGR01520">
    <property type="entry name" value="FruBisAldo_II_A"/>
    <property type="match status" value="1"/>
</dbReference>
<dbReference type="InterPro" id="IPR002921">
    <property type="entry name" value="Fungal_lipase-type"/>
</dbReference>
<dbReference type="PANTHER" id="PTHR30559:SF0">
    <property type="entry name" value="FRUCTOSE-BISPHOSPHATE ALDOLASE"/>
    <property type="match status" value="1"/>
</dbReference>
<feature type="region of interest" description="Disordered" evidence="11">
    <location>
        <begin position="623"/>
        <end position="648"/>
    </location>
</feature>
<evidence type="ECO:0000256" key="7">
    <source>
        <dbReference type="ARBA" id="ARBA00022723"/>
    </source>
</evidence>
<evidence type="ECO:0000256" key="11">
    <source>
        <dbReference type="SAM" id="MobiDB-lite"/>
    </source>
</evidence>
<dbReference type="SUPFAM" id="SSF49562">
    <property type="entry name" value="C2 domain (Calcium/lipid-binding domain, CaLB)"/>
    <property type="match status" value="1"/>
</dbReference>
<evidence type="ECO:0000256" key="9">
    <source>
        <dbReference type="ARBA" id="ARBA00023152"/>
    </source>
</evidence>
<organism evidence="13 14">
    <name type="scientific">Mucor plumbeus</name>
    <dbReference type="NCBI Taxonomy" id="97098"/>
    <lineage>
        <taxon>Eukaryota</taxon>
        <taxon>Fungi</taxon>
        <taxon>Fungi incertae sedis</taxon>
        <taxon>Mucoromycota</taxon>
        <taxon>Mucoromycotina</taxon>
        <taxon>Mucoromycetes</taxon>
        <taxon>Mucorales</taxon>
        <taxon>Mucorineae</taxon>
        <taxon>Mucoraceae</taxon>
        <taxon>Mucor</taxon>
    </lineage>
</organism>
<dbReference type="InterPro" id="IPR013785">
    <property type="entry name" value="Aldolase_TIM"/>
</dbReference>
<evidence type="ECO:0000256" key="8">
    <source>
        <dbReference type="ARBA" id="ARBA00022833"/>
    </source>
</evidence>
<feature type="domain" description="C2" evidence="12">
    <location>
        <begin position="389"/>
        <end position="499"/>
    </location>
</feature>
<evidence type="ECO:0000256" key="2">
    <source>
        <dbReference type="ARBA" id="ARBA00001947"/>
    </source>
</evidence>
<evidence type="ECO:0000256" key="10">
    <source>
        <dbReference type="ARBA" id="ARBA00023239"/>
    </source>
</evidence>
<feature type="compositionally biased region" description="Low complexity" evidence="11">
    <location>
        <begin position="1264"/>
        <end position="1281"/>
    </location>
</feature>
<dbReference type="PANTHER" id="PTHR30559">
    <property type="entry name" value="FRUCTOSE-BISPHOSPHATE ALDOLASE CLASS 2"/>
    <property type="match status" value="1"/>
</dbReference>
<dbReference type="CDD" id="cd00946">
    <property type="entry name" value="FBP_aldolase_IIA"/>
    <property type="match status" value="1"/>
</dbReference>
<dbReference type="InterPro" id="IPR029058">
    <property type="entry name" value="AB_hydrolase_fold"/>
</dbReference>
<feature type="compositionally biased region" description="Low complexity" evidence="11">
    <location>
        <begin position="1139"/>
        <end position="1156"/>
    </location>
</feature>
<comment type="caution">
    <text evidence="13">The sequence shown here is derived from an EMBL/GenBank/DDBJ whole genome shotgun (WGS) entry which is preliminary data.</text>
</comment>
<comment type="similarity">
    <text evidence="5">Belongs to the class II fructose-bisphosphate aldolase family.</text>
</comment>
<dbReference type="OrthoDB" id="438440at2759"/>
<reference evidence="13" key="1">
    <citation type="submission" date="2020-12" db="EMBL/GenBank/DDBJ databases">
        <title>Metabolic potential, ecology and presence of endohyphal bacteria is reflected in genomic diversity of Mucoromycotina.</title>
        <authorList>
            <person name="Muszewska A."/>
            <person name="Okrasinska A."/>
            <person name="Steczkiewicz K."/>
            <person name="Drgas O."/>
            <person name="Orlowska M."/>
            <person name="Perlinska-Lenart U."/>
            <person name="Aleksandrzak-Piekarczyk T."/>
            <person name="Szatraj K."/>
            <person name="Zielenkiewicz U."/>
            <person name="Pilsyk S."/>
            <person name="Malc E."/>
            <person name="Mieczkowski P."/>
            <person name="Kruszewska J.S."/>
            <person name="Biernat P."/>
            <person name="Pawlowska J."/>
        </authorList>
    </citation>
    <scope>NUCLEOTIDE SEQUENCE</scope>
    <source>
        <strain evidence="13">CBS 226.32</strain>
    </source>
</reference>
<evidence type="ECO:0000256" key="6">
    <source>
        <dbReference type="ARBA" id="ARBA00013068"/>
    </source>
</evidence>
<dbReference type="NCBIfam" id="NF006628">
    <property type="entry name" value="PRK09197.1"/>
    <property type="match status" value="1"/>
</dbReference>
<dbReference type="EC" id="4.1.2.13" evidence="6"/>
<dbReference type="GO" id="GO:0004332">
    <property type="term" value="F:fructose-bisphosphate aldolase activity"/>
    <property type="evidence" value="ECO:0007669"/>
    <property type="project" value="UniProtKB-EC"/>
</dbReference>
<accession>A0A8H7UTD1</accession>
<name>A0A8H7UTD1_9FUNG</name>
<dbReference type="PROSITE" id="PS50004">
    <property type="entry name" value="C2"/>
    <property type="match status" value="1"/>
</dbReference>
<dbReference type="GO" id="GO:0006096">
    <property type="term" value="P:glycolytic process"/>
    <property type="evidence" value="ECO:0007669"/>
    <property type="project" value="UniProtKB-UniPathway"/>
</dbReference>
<keyword evidence="7" id="KW-0479">Metal-binding</keyword>
<dbReference type="Pfam" id="PF01764">
    <property type="entry name" value="Lipase_3"/>
    <property type="match status" value="1"/>
</dbReference>
<gene>
    <name evidence="13" type="ORF">INT46_010297</name>
</gene>
<dbReference type="PROSITE" id="PS00602">
    <property type="entry name" value="ALDOLASE_CLASS_II_1"/>
    <property type="match status" value="1"/>
</dbReference>
<dbReference type="EMBL" id="JAEPRC010000652">
    <property type="protein sequence ID" value="KAG2193402.1"/>
    <property type="molecule type" value="Genomic_DNA"/>
</dbReference>
<dbReference type="Pfam" id="PF01116">
    <property type="entry name" value="F_bP_aldolase"/>
    <property type="match status" value="1"/>
</dbReference>